<dbReference type="InterPro" id="IPR036286">
    <property type="entry name" value="LexA/Signal_pep-like_sf"/>
</dbReference>
<dbReference type="CDD" id="cd06530">
    <property type="entry name" value="S26_SPase_I"/>
    <property type="match status" value="1"/>
</dbReference>
<dbReference type="Proteomes" id="UP000464186">
    <property type="component" value="Chromosome"/>
</dbReference>
<gene>
    <name evidence="2" type="ORF">GU243_08500</name>
</gene>
<keyword evidence="3" id="KW-1185">Reference proteome</keyword>
<dbReference type="EMBL" id="CP047898">
    <property type="protein sequence ID" value="QHK19762.1"/>
    <property type="molecule type" value="Genomic_DNA"/>
</dbReference>
<evidence type="ECO:0000256" key="1">
    <source>
        <dbReference type="SAM" id="Phobius"/>
    </source>
</evidence>
<feature type="transmembrane region" description="Helical" evidence="1">
    <location>
        <begin position="126"/>
        <end position="147"/>
    </location>
</feature>
<organism evidence="2 3">
    <name type="scientific">Pseudarthrobacter psychrotolerans</name>
    <dbReference type="NCBI Taxonomy" id="2697569"/>
    <lineage>
        <taxon>Bacteria</taxon>
        <taxon>Bacillati</taxon>
        <taxon>Actinomycetota</taxon>
        <taxon>Actinomycetes</taxon>
        <taxon>Micrococcales</taxon>
        <taxon>Micrococcaceae</taxon>
        <taxon>Pseudarthrobacter</taxon>
    </lineage>
</organism>
<feature type="transmembrane region" description="Helical" evidence="1">
    <location>
        <begin position="159"/>
        <end position="179"/>
    </location>
</feature>
<protein>
    <submittedName>
        <fullName evidence="2">S26 family signal peptidase</fullName>
    </submittedName>
</protein>
<reference evidence="2 3" key="1">
    <citation type="submission" date="2020-01" db="EMBL/GenBank/DDBJ databases">
        <title>Pseudarthrobacter psychrotolerans sp. nov., isolated from antarctic soil.</title>
        <authorList>
            <person name="Shin Y."/>
            <person name="Park W."/>
        </authorList>
    </citation>
    <scope>NUCLEOTIDE SEQUENCE [LARGE SCALE GENOMIC DNA]</scope>
    <source>
        <strain evidence="2 3">YJ56</strain>
    </source>
</reference>
<feature type="transmembrane region" description="Helical" evidence="1">
    <location>
        <begin position="244"/>
        <end position="263"/>
    </location>
</feature>
<accession>A0A6P1NQD1</accession>
<evidence type="ECO:0000313" key="2">
    <source>
        <dbReference type="EMBL" id="QHK19762.1"/>
    </source>
</evidence>
<dbReference type="SUPFAM" id="SSF51306">
    <property type="entry name" value="LexA/Signal peptidase"/>
    <property type="match status" value="1"/>
</dbReference>
<keyword evidence="1" id="KW-0472">Membrane</keyword>
<dbReference type="AlphaFoldDB" id="A0A6P1NQD1"/>
<dbReference type="GO" id="GO:0006465">
    <property type="term" value="P:signal peptide processing"/>
    <property type="evidence" value="ECO:0007669"/>
    <property type="project" value="InterPro"/>
</dbReference>
<feature type="transmembrane region" description="Helical" evidence="1">
    <location>
        <begin position="12"/>
        <end position="38"/>
    </location>
</feature>
<name>A0A6P1NQD1_9MICC</name>
<dbReference type="GO" id="GO:0004252">
    <property type="term" value="F:serine-type endopeptidase activity"/>
    <property type="evidence" value="ECO:0007669"/>
    <property type="project" value="InterPro"/>
</dbReference>
<keyword evidence="1" id="KW-1133">Transmembrane helix</keyword>
<sequence>MTPVSDRSRSVALAICALLAAGLVLAAVLFFLAGWRWFVVSTPSMGQSAPVGSLVLSEPVTASGLHPGDVMTFTPPGRPGTVYTHRIAGIDDAGGITTRGDINETNDPWVLTPQNILGRATLLPGWGWLVKAVPLLLAGGLILWAVTRYWIRGRWQQPVRLFGACAVLSLTVIVLRPFIGLTLLEVVTDESGTRASVASTGLLPITVRAEHGSTAELSSGQVSELTAKTGEGYYYLSSSAALPWWGWIITVMVCLIPVFWVLGRGLRSGGPQQTPRPVSG</sequence>
<keyword evidence="1" id="KW-0812">Transmembrane</keyword>
<dbReference type="InterPro" id="IPR019533">
    <property type="entry name" value="Peptidase_S26"/>
</dbReference>
<dbReference type="KEGG" id="psey:GU243_08500"/>
<proteinExistence type="predicted"/>
<evidence type="ECO:0000313" key="3">
    <source>
        <dbReference type="Proteomes" id="UP000464186"/>
    </source>
</evidence>